<dbReference type="Gene3D" id="3.40.50.1820">
    <property type="entry name" value="alpha/beta hydrolase"/>
    <property type="match status" value="1"/>
</dbReference>
<dbReference type="InterPro" id="IPR029058">
    <property type="entry name" value="AB_hydrolase_fold"/>
</dbReference>
<evidence type="ECO:0000313" key="1">
    <source>
        <dbReference type="EMBL" id="BDI08225.1"/>
    </source>
</evidence>
<reference evidence="1" key="1">
    <citation type="submission" date="2022-04" db="EMBL/GenBank/DDBJ databases">
        <title>Whole genome sequence of Sphaerotilus sp. FB-5.</title>
        <authorList>
            <person name="Takeda M."/>
            <person name="Narihara S."/>
            <person name="Akimoto M."/>
            <person name="Akimoto R."/>
            <person name="Nishiyashiki S."/>
            <person name="Murakami T."/>
        </authorList>
    </citation>
    <scope>NUCLEOTIDE SEQUENCE</scope>
    <source>
        <strain evidence="1">FB-5</strain>
    </source>
</reference>
<keyword evidence="2" id="KW-1185">Reference proteome</keyword>
<name>A0ABN6PSQ6_9BURK</name>
<proteinExistence type="predicted"/>
<dbReference type="RefSeq" id="WP_251971344.1">
    <property type="nucleotide sequence ID" value="NZ_AP025730.1"/>
</dbReference>
<sequence>MAAPTHLLYLHGFRSSPLSFKAQRMGRWMAEHRPDIVWHCPQLPPSPAEAVAGLLDTIARWGIDPSADLAVIGSSLGGFYATVLAARLGCRFVVINPAVEPARDLEKYIGEQTTWQDPSEHFHFKAAFIPELQALRPATVSPVQRGLAIIAQGDELLDWREMFARYEGAHIKLLEGSDHALSDFDDHLADILGFLDLTAAPDAA</sequence>
<dbReference type="PANTHER" id="PTHR35602:SF3">
    <property type="entry name" value="ESTERASE YQIA"/>
    <property type="match status" value="1"/>
</dbReference>
<evidence type="ECO:0000313" key="2">
    <source>
        <dbReference type="Proteomes" id="UP001057498"/>
    </source>
</evidence>
<dbReference type="SUPFAM" id="SSF53474">
    <property type="entry name" value="alpha/beta-Hydrolases"/>
    <property type="match status" value="1"/>
</dbReference>
<gene>
    <name evidence="1" type="ORF">CATMQ487_51950</name>
</gene>
<dbReference type="EMBL" id="AP025730">
    <property type="protein sequence ID" value="BDI08225.1"/>
    <property type="molecule type" value="Genomic_DNA"/>
</dbReference>
<accession>A0ABN6PSQ6</accession>
<dbReference type="Pfam" id="PF05728">
    <property type="entry name" value="UPF0227"/>
    <property type="match status" value="1"/>
</dbReference>
<dbReference type="PANTHER" id="PTHR35602">
    <property type="entry name" value="ESTERASE YQIA-RELATED"/>
    <property type="match status" value="1"/>
</dbReference>
<dbReference type="InterPro" id="IPR008886">
    <property type="entry name" value="UPF0227/Esterase_YqiA"/>
</dbReference>
<dbReference type="Proteomes" id="UP001057498">
    <property type="component" value="Chromosome"/>
</dbReference>
<protein>
    <submittedName>
        <fullName evidence="1">Esterase</fullName>
    </submittedName>
</protein>
<organism evidence="1 2">
    <name type="scientific">Sphaerotilus microaerophilus</name>
    <dbReference type="NCBI Taxonomy" id="2914710"/>
    <lineage>
        <taxon>Bacteria</taxon>
        <taxon>Pseudomonadati</taxon>
        <taxon>Pseudomonadota</taxon>
        <taxon>Betaproteobacteria</taxon>
        <taxon>Burkholderiales</taxon>
        <taxon>Sphaerotilaceae</taxon>
        <taxon>Sphaerotilus</taxon>
    </lineage>
</organism>